<dbReference type="SUPFAM" id="SSF55781">
    <property type="entry name" value="GAF domain-like"/>
    <property type="match status" value="1"/>
</dbReference>
<dbReference type="EMBL" id="BAABHF010000023">
    <property type="protein sequence ID" value="GAA4498038.1"/>
    <property type="molecule type" value="Genomic_DNA"/>
</dbReference>
<dbReference type="InterPro" id="IPR003594">
    <property type="entry name" value="HATPase_dom"/>
</dbReference>
<dbReference type="InterPro" id="IPR003660">
    <property type="entry name" value="HAMP_dom"/>
</dbReference>
<evidence type="ECO:0000256" key="5">
    <source>
        <dbReference type="ARBA" id="ARBA00022553"/>
    </source>
</evidence>
<evidence type="ECO:0000256" key="13">
    <source>
        <dbReference type="SAM" id="Phobius"/>
    </source>
</evidence>
<gene>
    <name evidence="16" type="ORF">GCM10023191_042530</name>
</gene>
<evidence type="ECO:0000256" key="10">
    <source>
        <dbReference type="ARBA" id="ARBA00022840"/>
    </source>
</evidence>
<dbReference type="Pfam" id="PF07730">
    <property type="entry name" value="HisKA_3"/>
    <property type="match status" value="1"/>
</dbReference>
<dbReference type="Gene3D" id="6.10.340.10">
    <property type="match status" value="1"/>
</dbReference>
<dbReference type="InterPro" id="IPR029016">
    <property type="entry name" value="GAF-like_dom_sf"/>
</dbReference>
<sequence length="488" mass="52433">MALLVAGAFVPLFLAIVRLHDATRTLLIFAAVPVVGALLVIFFFVAHLTRVIVRPLRNAVDVADRLATGNLTVRMPETSPGELGRLERRFNTIVGSLETSREMLREVADEQSALRRVATLVARGVSPAEVFDAVAEEVGHVLHGDHTQIIRFESDNTARTLGYWNNPEAPKVMPPLGGHWPIEDDSVTSAVRTTERPARMDDYEHATSAIGVWAHAAGVQSAVGCPVKVEGRVWGALVINSLEAEPLPRVTEARMQQFIELVGTAIANAQSRYDLLASRARVVAAADESRRRIERDLHDGAQQQLVTLALRLRTIQSTAGPGQARLKGDLAKVIDDLSGILDHLQDVSRGIVPPILTRSGLGPALRSLARRSSVPVTLHACHQGRLPEPVEVGVYYTVCEALTNVVKHATASEARVDLAVDDQTVRLSVRDDGRGGADLRKGSGLIGLKDRIEALSGNLRIVSPPGAGTSLFVDIPVNPPQSGPAGPS</sequence>
<dbReference type="SUPFAM" id="SSF55874">
    <property type="entry name" value="ATPase domain of HSP90 chaperone/DNA topoisomerase II/histidine kinase"/>
    <property type="match status" value="1"/>
</dbReference>
<comment type="subcellular location">
    <subcellularLocation>
        <location evidence="2">Membrane</location>
    </subcellularLocation>
</comment>
<accession>A0ABP8Q8K1</accession>
<feature type="domain" description="HAMP" evidence="15">
    <location>
        <begin position="50"/>
        <end position="102"/>
    </location>
</feature>
<keyword evidence="7 13" id="KW-0812">Transmembrane</keyword>
<evidence type="ECO:0000256" key="9">
    <source>
        <dbReference type="ARBA" id="ARBA00022777"/>
    </source>
</evidence>
<dbReference type="PANTHER" id="PTHR24421">
    <property type="entry name" value="NITRATE/NITRITE SENSOR PROTEIN NARX-RELATED"/>
    <property type="match status" value="1"/>
</dbReference>
<dbReference type="InterPro" id="IPR003018">
    <property type="entry name" value="GAF"/>
</dbReference>
<evidence type="ECO:0000313" key="17">
    <source>
        <dbReference type="Proteomes" id="UP001500503"/>
    </source>
</evidence>
<evidence type="ECO:0000313" key="16">
    <source>
        <dbReference type="EMBL" id="GAA4498038.1"/>
    </source>
</evidence>
<feature type="transmembrane region" description="Helical" evidence="13">
    <location>
        <begin position="29"/>
        <end position="48"/>
    </location>
</feature>
<dbReference type="Gene3D" id="3.30.565.10">
    <property type="entry name" value="Histidine kinase-like ATPase, C-terminal domain"/>
    <property type="match status" value="1"/>
</dbReference>
<evidence type="ECO:0000256" key="3">
    <source>
        <dbReference type="ARBA" id="ARBA00006402"/>
    </source>
</evidence>
<comment type="caution">
    <text evidence="16">The sequence shown here is derived from an EMBL/GenBank/DDBJ whole genome shotgun (WGS) entry which is preliminary data.</text>
</comment>
<keyword evidence="10" id="KW-0067">ATP-binding</keyword>
<protein>
    <recommendedName>
        <fullName evidence="4">histidine kinase</fullName>
        <ecNumber evidence="4">2.7.13.3</ecNumber>
    </recommendedName>
</protein>
<evidence type="ECO:0000259" key="15">
    <source>
        <dbReference type="PROSITE" id="PS50885"/>
    </source>
</evidence>
<keyword evidence="6" id="KW-0808">Transferase</keyword>
<dbReference type="PROSITE" id="PS50046">
    <property type="entry name" value="PHYTOCHROME_2"/>
    <property type="match status" value="1"/>
</dbReference>
<feature type="domain" description="Phytochrome chromophore attachment site" evidence="14">
    <location>
        <begin position="126"/>
        <end position="184"/>
    </location>
</feature>
<dbReference type="EC" id="2.7.13.3" evidence="4"/>
<dbReference type="PANTHER" id="PTHR24421:SF10">
    <property type="entry name" value="NITRATE_NITRITE SENSOR PROTEIN NARQ"/>
    <property type="match status" value="1"/>
</dbReference>
<dbReference type="CDD" id="cd16917">
    <property type="entry name" value="HATPase_UhpB-NarQ-NarX-like"/>
    <property type="match status" value="1"/>
</dbReference>
<comment type="catalytic activity">
    <reaction evidence="1">
        <text>ATP + protein L-histidine = ADP + protein N-phospho-L-histidine.</text>
        <dbReference type="EC" id="2.7.13.3"/>
    </reaction>
</comment>
<keyword evidence="12" id="KW-0902">Two-component regulatory system</keyword>
<evidence type="ECO:0000259" key="14">
    <source>
        <dbReference type="PROSITE" id="PS50046"/>
    </source>
</evidence>
<evidence type="ECO:0000256" key="1">
    <source>
        <dbReference type="ARBA" id="ARBA00000085"/>
    </source>
</evidence>
<dbReference type="Gene3D" id="3.30.450.40">
    <property type="match status" value="1"/>
</dbReference>
<evidence type="ECO:0000256" key="2">
    <source>
        <dbReference type="ARBA" id="ARBA00004370"/>
    </source>
</evidence>
<dbReference type="Pfam" id="PF01590">
    <property type="entry name" value="GAF"/>
    <property type="match status" value="1"/>
</dbReference>
<keyword evidence="11 13" id="KW-1133">Transmembrane helix</keyword>
<keyword evidence="13" id="KW-0472">Membrane</keyword>
<evidence type="ECO:0000256" key="4">
    <source>
        <dbReference type="ARBA" id="ARBA00012438"/>
    </source>
</evidence>
<dbReference type="SUPFAM" id="SSF158472">
    <property type="entry name" value="HAMP domain-like"/>
    <property type="match status" value="1"/>
</dbReference>
<dbReference type="InterPro" id="IPR016132">
    <property type="entry name" value="Phyto_chromo_attachment"/>
</dbReference>
<name>A0ABP8Q8K1_9ACTN</name>
<dbReference type="SMART" id="SM00304">
    <property type="entry name" value="HAMP"/>
    <property type="match status" value="1"/>
</dbReference>
<dbReference type="PROSITE" id="PS50885">
    <property type="entry name" value="HAMP"/>
    <property type="match status" value="1"/>
</dbReference>
<organism evidence="16 17">
    <name type="scientific">Actinoallomurus oryzae</name>
    <dbReference type="NCBI Taxonomy" id="502180"/>
    <lineage>
        <taxon>Bacteria</taxon>
        <taxon>Bacillati</taxon>
        <taxon>Actinomycetota</taxon>
        <taxon>Actinomycetes</taxon>
        <taxon>Streptosporangiales</taxon>
        <taxon>Thermomonosporaceae</taxon>
        <taxon>Actinoallomurus</taxon>
    </lineage>
</organism>
<dbReference type="Proteomes" id="UP001500503">
    <property type="component" value="Unassembled WGS sequence"/>
</dbReference>
<reference evidence="17" key="1">
    <citation type="journal article" date="2019" name="Int. J. Syst. Evol. Microbiol.">
        <title>The Global Catalogue of Microorganisms (GCM) 10K type strain sequencing project: providing services to taxonomists for standard genome sequencing and annotation.</title>
        <authorList>
            <consortium name="The Broad Institute Genomics Platform"/>
            <consortium name="The Broad Institute Genome Sequencing Center for Infectious Disease"/>
            <person name="Wu L."/>
            <person name="Ma J."/>
        </authorList>
    </citation>
    <scope>NUCLEOTIDE SEQUENCE [LARGE SCALE GENOMIC DNA]</scope>
    <source>
        <strain evidence="17">JCM 17933</strain>
    </source>
</reference>
<keyword evidence="8" id="KW-0547">Nucleotide-binding</keyword>
<dbReference type="CDD" id="cd06225">
    <property type="entry name" value="HAMP"/>
    <property type="match status" value="1"/>
</dbReference>
<dbReference type="Gene3D" id="1.20.5.1930">
    <property type="match status" value="1"/>
</dbReference>
<dbReference type="SMART" id="SM00065">
    <property type="entry name" value="GAF"/>
    <property type="match status" value="1"/>
</dbReference>
<dbReference type="Pfam" id="PF00672">
    <property type="entry name" value="HAMP"/>
    <property type="match status" value="1"/>
</dbReference>
<evidence type="ECO:0000256" key="7">
    <source>
        <dbReference type="ARBA" id="ARBA00022692"/>
    </source>
</evidence>
<keyword evidence="9" id="KW-0418">Kinase</keyword>
<evidence type="ECO:0000256" key="11">
    <source>
        <dbReference type="ARBA" id="ARBA00022989"/>
    </source>
</evidence>
<comment type="similarity">
    <text evidence="3">In the N-terminal section; belongs to the phytochrome family.</text>
</comment>
<dbReference type="InterPro" id="IPR050482">
    <property type="entry name" value="Sensor_HK_TwoCompSys"/>
</dbReference>
<keyword evidence="17" id="KW-1185">Reference proteome</keyword>
<evidence type="ECO:0000256" key="8">
    <source>
        <dbReference type="ARBA" id="ARBA00022741"/>
    </source>
</evidence>
<evidence type="ECO:0000256" key="6">
    <source>
        <dbReference type="ARBA" id="ARBA00022679"/>
    </source>
</evidence>
<keyword evidence="5" id="KW-0597">Phosphoprotein</keyword>
<evidence type="ECO:0000256" key="12">
    <source>
        <dbReference type="ARBA" id="ARBA00023012"/>
    </source>
</evidence>
<dbReference type="Pfam" id="PF02518">
    <property type="entry name" value="HATPase_c"/>
    <property type="match status" value="1"/>
</dbReference>
<dbReference type="InterPro" id="IPR011712">
    <property type="entry name" value="Sig_transdc_His_kin_sub3_dim/P"/>
</dbReference>
<proteinExistence type="inferred from homology"/>
<dbReference type="InterPro" id="IPR036890">
    <property type="entry name" value="HATPase_C_sf"/>
</dbReference>